<dbReference type="InterPro" id="IPR018764">
    <property type="entry name" value="RskA_C"/>
</dbReference>
<dbReference type="Pfam" id="PF10099">
    <property type="entry name" value="RskA_C"/>
    <property type="match status" value="1"/>
</dbReference>
<dbReference type="OrthoDB" id="150725at2"/>
<dbReference type="Gene3D" id="1.10.10.1320">
    <property type="entry name" value="Anti-sigma factor, zinc-finger domain"/>
    <property type="match status" value="1"/>
</dbReference>
<evidence type="ECO:0000256" key="9">
    <source>
        <dbReference type="ARBA" id="ARBA00029829"/>
    </source>
</evidence>
<dbReference type="PANTHER" id="PTHR37461:SF1">
    <property type="entry name" value="ANTI-SIGMA-K FACTOR RSKA"/>
    <property type="match status" value="1"/>
</dbReference>
<feature type="domain" description="Anti-sigma K factor RskA C-terminal" evidence="13">
    <location>
        <begin position="112"/>
        <end position="258"/>
    </location>
</feature>
<dbReference type="PANTHER" id="PTHR37461">
    <property type="entry name" value="ANTI-SIGMA-K FACTOR RSKA"/>
    <property type="match status" value="1"/>
</dbReference>
<comment type="similarity">
    <text evidence="7">Belongs to the zinc-associated anti-sigma factor (ZAS) superfamily. Anti-sigma-W factor family.</text>
</comment>
<keyword evidence="4 12" id="KW-0812">Transmembrane</keyword>
<dbReference type="InterPro" id="IPR051474">
    <property type="entry name" value="Anti-sigma-K/W_factor"/>
</dbReference>
<keyword evidence="5 12" id="KW-1133">Transmembrane helix</keyword>
<accession>A0A410M9E0</accession>
<evidence type="ECO:0000256" key="7">
    <source>
        <dbReference type="ARBA" id="ARBA00024353"/>
    </source>
</evidence>
<feature type="region of interest" description="Disordered" evidence="11">
    <location>
        <begin position="244"/>
        <end position="264"/>
    </location>
</feature>
<evidence type="ECO:0000256" key="4">
    <source>
        <dbReference type="ARBA" id="ARBA00022692"/>
    </source>
</evidence>
<evidence type="ECO:0000256" key="1">
    <source>
        <dbReference type="ARBA" id="ARBA00004167"/>
    </source>
</evidence>
<keyword evidence="6 12" id="KW-0472">Membrane</keyword>
<dbReference type="AlphaFoldDB" id="A0A410M9E0"/>
<dbReference type="GO" id="GO:0006417">
    <property type="term" value="P:regulation of translation"/>
    <property type="evidence" value="ECO:0007669"/>
    <property type="project" value="TreeGrafter"/>
</dbReference>
<protein>
    <recommendedName>
        <fullName evidence="8">Anti-sigma-W factor RsiW</fullName>
    </recommendedName>
    <alternativeName>
        <fullName evidence="10">Regulator of SigK</fullName>
    </alternativeName>
    <alternativeName>
        <fullName evidence="9">Sigma-K anti-sigma factor RskA</fullName>
    </alternativeName>
</protein>
<dbReference type="InterPro" id="IPR041916">
    <property type="entry name" value="Anti_sigma_zinc_sf"/>
</dbReference>
<reference evidence="15 16" key="1">
    <citation type="submission" date="2018-01" db="EMBL/GenBank/DDBJ databases">
        <title>The whole genome sequencing and assembly of Halobacillus litoralis ERB031 strain.</title>
        <authorList>
            <person name="Lee S.-J."/>
            <person name="Park M.-K."/>
            <person name="Kim J.-Y."/>
            <person name="Lee Y.-J."/>
            <person name="Yi H."/>
            <person name="Bahn Y.-S."/>
            <person name="Kim J.F."/>
            <person name="Lee D.-W."/>
        </authorList>
    </citation>
    <scope>NUCLEOTIDE SEQUENCE [LARGE SCALE GENOMIC DNA]</scope>
    <source>
        <strain evidence="15 16">ERB 031</strain>
    </source>
</reference>
<dbReference type="KEGG" id="hli:HLI_03440"/>
<evidence type="ECO:0000256" key="10">
    <source>
        <dbReference type="ARBA" id="ARBA00030803"/>
    </source>
</evidence>
<organism evidence="15 16">
    <name type="scientific">Halobacillus litoralis</name>
    <dbReference type="NCBI Taxonomy" id="45668"/>
    <lineage>
        <taxon>Bacteria</taxon>
        <taxon>Bacillati</taxon>
        <taxon>Bacillota</taxon>
        <taxon>Bacilli</taxon>
        <taxon>Bacillales</taxon>
        <taxon>Bacillaceae</taxon>
        <taxon>Halobacillus</taxon>
    </lineage>
</organism>
<evidence type="ECO:0000259" key="13">
    <source>
        <dbReference type="Pfam" id="PF10099"/>
    </source>
</evidence>
<comment type="subcellular location">
    <subcellularLocation>
        <location evidence="2">Cell membrane</location>
    </subcellularLocation>
    <subcellularLocation>
        <location evidence="1">Membrane</location>
        <topology evidence="1">Single-pass membrane protein</topology>
    </subcellularLocation>
</comment>
<evidence type="ECO:0000256" key="3">
    <source>
        <dbReference type="ARBA" id="ARBA00022475"/>
    </source>
</evidence>
<dbReference type="EMBL" id="CP026118">
    <property type="protein sequence ID" value="QAS51332.1"/>
    <property type="molecule type" value="Genomic_DNA"/>
</dbReference>
<keyword evidence="3" id="KW-1003">Cell membrane</keyword>
<proteinExistence type="inferred from homology"/>
<evidence type="ECO:0000259" key="14">
    <source>
        <dbReference type="Pfam" id="PF13490"/>
    </source>
</evidence>
<sequence length="264" mass="29271">MMHNECDKVIDYFNDQLTEQEKSEFERHLESCDDCKEELAELQELTADLPFAADPVDPPSSMKDRVLGNVFAEEQPSEDDQEHETTPEKDKDKDNVVSVPVKNKRKRPWMVPALAAALLLSVAGNIYTIIQSENEVAGPVDEDPGEEEPEDQVLQRVQLQSEDNSMSGTAAMLDDKEEKLLVVQAENLTPLEQNEVYQVWLLKGDQPYPAGSFISNQNGEGAVAFPMQQLENVEGGEWDAVAISKEPGPNSQTPQGEVLMSAGL</sequence>
<evidence type="ECO:0000313" key="16">
    <source>
        <dbReference type="Proteomes" id="UP000287756"/>
    </source>
</evidence>
<evidence type="ECO:0000256" key="5">
    <source>
        <dbReference type="ARBA" id="ARBA00022989"/>
    </source>
</evidence>
<dbReference type="Pfam" id="PF13490">
    <property type="entry name" value="zf-HC2"/>
    <property type="match status" value="1"/>
</dbReference>
<evidence type="ECO:0000256" key="11">
    <source>
        <dbReference type="SAM" id="MobiDB-lite"/>
    </source>
</evidence>
<evidence type="ECO:0000313" key="15">
    <source>
        <dbReference type="EMBL" id="QAS51332.1"/>
    </source>
</evidence>
<evidence type="ECO:0000256" key="6">
    <source>
        <dbReference type="ARBA" id="ARBA00023136"/>
    </source>
</evidence>
<name>A0A410M9E0_9BACI</name>
<evidence type="ECO:0000256" key="8">
    <source>
        <dbReference type="ARBA" id="ARBA00024438"/>
    </source>
</evidence>
<evidence type="ECO:0000256" key="2">
    <source>
        <dbReference type="ARBA" id="ARBA00004236"/>
    </source>
</evidence>
<feature type="domain" description="Putative zinc-finger" evidence="14">
    <location>
        <begin position="11"/>
        <end position="35"/>
    </location>
</feature>
<dbReference type="GO" id="GO:0016989">
    <property type="term" value="F:sigma factor antagonist activity"/>
    <property type="evidence" value="ECO:0007669"/>
    <property type="project" value="TreeGrafter"/>
</dbReference>
<dbReference type="GO" id="GO:0005886">
    <property type="term" value="C:plasma membrane"/>
    <property type="evidence" value="ECO:0007669"/>
    <property type="project" value="UniProtKB-SubCell"/>
</dbReference>
<dbReference type="InterPro" id="IPR027383">
    <property type="entry name" value="Znf_put"/>
</dbReference>
<feature type="region of interest" description="Disordered" evidence="11">
    <location>
        <begin position="50"/>
        <end position="100"/>
    </location>
</feature>
<evidence type="ECO:0000256" key="12">
    <source>
        <dbReference type="SAM" id="Phobius"/>
    </source>
</evidence>
<gene>
    <name evidence="15" type="ORF">HLI_03440</name>
</gene>
<dbReference type="Proteomes" id="UP000287756">
    <property type="component" value="Chromosome"/>
</dbReference>
<feature type="compositionally biased region" description="Basic and acidic residues" evidence="11">
    <location>
        <begin position="83"/>
        <end position="95"/>
    </location>
</feature>
<feature type="transmembrane region" description="Helical" evidence="12">
    <location>
        <begin position="109"/>
        <end position="130"/>
    </location>
</feature>